<proteinExistence type="predicted"/>
<dbReference type="Proteomes" id="UP000222256">
    <property type="component" value="Segment"/>
</dbReference>
<reference evidence="1 2" key="1">
    <citation type="submission" date="2017-06" db="EMBL/GenBank/DDBJ databases">
        <title>A Novel Lytic Pseudoalteromonas phage Isolated from Qingdao coast of China.</title>
        <authorList>
            <person name="Li H."/>
        </authorList>
    </citation>
    <scope>NUCLEOTIDE SEQUENCE [LARGE SCALE GENOMIC DNA]</scope>
</reference>
<accession>A0A223LIK3</accession>
<sequence>MRSIAKLLYSDKSNMTGEELSSVHDYIDEEARYSMDSYDYCCLLGWWVLGDRSIPLSPKEAGFD</sequence>
<evidence type="ECO:0000313" key="1">
    <source>
        <dbReference type="EMBL" id="ASU03346.1"/>
    </source>
</evidence>
<dbReference type="GeneID" id="54981669"/>
<protein>
    <submittedName>
        <fullName evidence="1">Uncharacterized protein</fullName>
    </submittedName>
</protein>
<evidence type="ECO:0000313" key="2">
    <source>
        <dbReference type="Proteomes" id="UP000222256"/>
    </source>
</evidence>
<dbReference type="KEGG" id="vg:54981669"/>
<organism evidence="1 2">
    <name type="scientific">Pseudoalteromonas phage J2-1</name>
    <dbReference type="NCBI Taxonomy" id="2023998"/>
    <lineage>
        <taxon>Viruses</taxon>
        <taxon>Duplodnaviria</taxon>
        <taxon>Heunggongvirae</taxon>
        <taxon>Uroviricota</taxon>
        <taxon>Caudoviricetes</taxon>
        <taxon>Qingdaovirus</taxon>
        <taxon>Qingdaovirus J21</taxon>
    </lineage>
</organism>
<keyword evidence="2" id="KW-1185">Reference proteome</keyword>
<name>A0A223LIK3_9CAUD</name>
<dbReference type="EMBL" id="MF370964">
    <property type="protein sequence ID" value="ASU03346.1"/>
    <property type="molecule type" value="Genomic_DNA"/>
</dbReference>
<dbReference type="RefSeq" id="YP_009791487.1">
    <property type="nucleotide sequence ID" value="NC_047839.1"/>
</dbReference>